<keyword evidence="3" id="KW-1185">Reference proteome</keyword>
<sequence length="137" mass="14958">MGSTAVVAAAKGRRKGERAMTMEEGEGGCVPMPDSFIFFIKHPWDSREGGKTIVEYSDTNQLSSGQGGKVKGERIVPGSKANGKKASAVAKYTTYEMYRRIIKREVKDVPRKMGKGKTIGSDKILIKAWMCLGRRGA</sequence>
<evidence type="ECO:0000256" key="1">
    <source>
        <dbReference type="SAM" id="MobiDB-lite"/>
    </source>
</evidence>
<organism evidence="2 3">
    <name type="scientific">Cynara cardunculus var. scolymus</name>
    <name type="common">Globe artichoke</name>
    <name type="synonym">Cynara scolymus</name>
    <dbReference type="NCBI Taxonomy" id="59895"/>
    <lineage>
        <taxon>Eukaryota</taxon>
        <taxon>Viridiplantae</taxon>
        <taxon>Streptophyta</taxon>
        <taxon>Embryophyta</taxon>
        <taxon>Tracheophyta</taxon>
        <taxon>Spermatophyta</taxon>
        <taxon>Magnoliopsida</taxon>
        <taxon>eudicotyledons</taxon>
        <taxon>Gunneridae</taxon>
        <taxon>Pentapetalae</taxon>
        <taxon>asterids</taxon>
        <taxon>campanulids</taxon>
        <taxon>Asterales</taxon>
        <taxon>Asteraceae</taxon>
        <taxon>Carduoideae</taxon>
        <taxon>Cardueae</taxon>
        <taxon>Carduinae</taxon>
        <taxon>Cynara</taxon>
    </lineage>
</organism>
<reference evidence="2 3" key="1">
    <citation type="journal article" date="2016" name="Sci. Rep.">
        <title>The genome sequence of the outbreeding globe artichoke constructed de novo incorporating a phase-aware low-pass sequencing strategy of F1 progeny.</title>
        <authorList>
            <person name="Scaglione D."/>
            <person name="Reyes-Chin-Wo S."/>
            <person name="Acquadro A."/>
            <person name="Froenicke L."/>
            <person name="Portis E."/>
            <person name="Beitel C."/>
            <person name="Tirone M."/>
            <person name="Mauro R."/>
            <person name="Lo Monaco A."/>
            <person name="Mauromicale G."/>
            <person name="Faccioli P."/>
            <person name="Cattivelli L."/>
            <person name="Rieseberg L."/>
            <person name="Michelmore R."/>
            <person name="Lanteri S."/>
        </authorList>
    </citation>
    <scope>NUCLEOTIDE SEQUENCE [LARGE SCALE GENOMIC DNA]</scope>
    <source>
        <strain evidence="2">2C</strain>
    </source>
</reference>
<proteinExistence type="predicted"/>
<gene>
    <name evidence="2" type="ORF">Ccrd_003260</name>
</gene>
<evidence type="ECO:0000313" key="3">
    <source>
        <dbReference type="Proteomes" id="UP000243975"/>
    </source>
</evidence>
<dbReference type="Gramene" id="KVH94672">
    <property type="protein sequence ID" value="KVH94672"/>
    <property type="gene ID" value="Ccrd_003260"/>
</dbReference>
<feature type="region of interest" description="Disordered" evidence="1">
    <location>
        <begin position="58"/>
        <end position="80"/>
    </location>
</feature>
<dbReference type="EMBL" id="LEKV01004535">
    <property type="protein sequence ID" value="KVH94672.1"/>
    <property type="molecule type" value="Genomic_DNA"/>
</dbReference>
<name>A0A124SCS2_CYNCS</name>
<dbReference type="Proteomes" id="UP000243975">
    <property type="component" value="Unassembled WGS sequence"/>
</dbReference>
<comment type="caution">
    <text evidence="2">The sequence shown here is derived from an EMBL/GenBank/DDBJ whole genome shotgun (WGS) entry which is preliminary data.</text>
</comment>
<accession>A0A124SCS2</accession>
<evidence type="ECO:0000313" key="2">
    <source>
        <dbReference type="EMBL" id="KVH94672.1"/>
    </source>
</evidence>
<dbReference type="AlphaFoldDB" id="A0A124SCS2"/>
<protein>
    <submittedName>
        <fullName evidence="2">Uncharacterized protein</fullName>
    </submittedName>
</protein>